<evidence type="ECO:0000313" key="11">
    <source>
        <dbReference type="EMBL" id="GFY98193.1"/>
    </source>
</evidence>
<gene>
    <name evidence="11" type="ORF">Acr_12g0007340</name>
</gene>
<evidence type="ECO:0000256" key="9">
    <source>
        <dbReference type="SAM" id="MobiDB-lite"/>
    </source>
</evidence>
<dbReference type="GO" id="GO:0031011">
    <property type="term" value="C:Ino80 complex"/>
    <property type="evidence" value="ECO:0007669"/>
    <property type="project" value="UniProtKB-UniRule"/>
</dbReference>
<dbReference type="InterPro" id="IPR000330">
    <property type="entry name" value="SNF2_N"/>
</dbReference>
<keyword evidence="3 7" id="KW-0227">DNA damage</keyword>
<evidence type="ECO:0000256" key="4">
    <source>
        <dbReference type="ARBA" id="ARBA00022840"/>
    </source>
</evidence>
<accession>A0A7J0FHY2</accession>
<dbReference type="Pfam" id="PF00176">
    <property type="entry name" value="SNF2-rel_dom"/>
    <property type="match status" value="1"/>
</dbReference>
<comment type="catalytic activity">
    <reaction evidence="7">
        <text>ATP + H2O = ADP + phosphate + H(+)</text>
        <dbReference type="Rhea" id="RHEA:13065"/>
        <dbReference type="ChEBI" id="CHEBI:15377"/>
        <dbReference type="ChEBI" id="CHEBI:15378"/>
        <dbReference type="ChEBI" id="CHEBI:30616"/>
        <dbReference type="ChEBI" id="CHEBI:43474"/>
        <dbReference type="ChEBI" id="CHEBI:456216"/>
    </reaction>
</comment>
<proteinExistence type="inferred from homology"/>
<dbReference type="InterPro" id="IPR050520">
    <property type="entry name" value="INO80/SWR1_helicase"/>
</dbReference>
<comment type="caution">
    <text evidence="11">The sequence shown here is derived from an EMBL/GenBank/DDBJ whole genome shotgun (WGS) entry which is preliminary data.</text>
</comment>
<dbReference type="GO" id="GO:0042393">
    <property type="term" value="F:histone binding"/>
    <property type="evidence" value="ECO:0007669"/>
    <property type="project" value="TreeGrafter"/>
</dbReference>
<dbReference type="OrthoDB" id="448448at2759"/>
<dbReference type="GO" id="GO:0016887">
    <property type="term" value="F:ATP hydrolysis activity"/>
    <property type="evidence" value="ECO:0007669"/>
    <property type="project" value="TreeGrafter"/>
</dbReference>
<feature type="coiled-coil region" evidence="8">
    <location>
        <begin position="379"/>
        <end position="418"/>
    </location>
</feature>
<keyword evidence="4 7" id="KW-0067">ATP-binding</keyword>
<dbReference type="GO" id="GO:0006281">
    <property type="term" value="P:DNA repair"/>
    <property type="evidence" value="ECO:0007669"/>
    <property type="project" value="UniProtKB-UniRule"/>
</dbReference>
<comment type="function">
    <text evidence="7">ATPase component of the INO80 complex which remodels chromatin by shifting nucleosomes and is involved in DNA repair.</text>
</comment>
<evidence type="ECO:0000256" key="2">
    <source>
        <dbReference type="ARBA" id="ARBA00022741"/>
    </source>
</evidence>
<evidence type="ECO:0000256" key="5">
    <source>
        <dbReference type="ARBA" id="ARBA00023125"/>
    </source>
</evidence>
<dbReference type="EC" id="3.6.4.-" evidence="7"/>
<comment type="similarity">
    <text evidence="7">Belongs to the SNF2/RAD54 helicase family.</text>
</comment>
<evidence type="ECO:0000256" key="8">
    <source>
        <dbReference type="SAM" id="Coils"/>
    </source>
</evidence>
<protein>
    <recommendedName>
        <fullName evidence="7">Chromatin-remodeling ATPase INO80</fullName>
        <ecNumber evidence="7">3.6.4.-</ecNumber>
    </recommendedName>
</protein>
<comment type="subcellular location">
    <subcellularLocation>
        <location evidence="1 7">Nucleus</location>
    </subcellularLocation>
</comment>
<dbReference type="Gene3D" id="3.40.50.10810">
    <property type="entry name" value="Tandem AAA-ATPase domain"/>
    <property type="match status" value="1"/>
</dbReference>
<evidence type="ECO:0000259" key="10">
    <source>
        <dbReference type="PROSITE" id="PS51413"/>
    </source>
</evidence>
<comment type="domain">
    <text evidence="7">The DBINO region is involved in binding to DNA.</text>
</comment>
<dbReference type="SUPFAM" id="SSF52540">
    <property type="entry name" value="P-loop containing nucleoside triphosphate hydrolases"/>
    <property type="match status" value="1"/>
</dbReference>
<dbReference type="PROSITE" id="PS51413">
    <property type="entry name" value="DBINO"/>
    <property type="match status" value="1"/>
</dbReference>
<dbReference type="GO" id="GO:0003677">
    <property type="term" value="F:DNA binding"/>
    <property type="evidence" value="ECO:0007669"/>
    <property type="project" value="UniProtKB-UniRule"/>
</dbReference>
<dbReference type="InterPro" id="IPR038718">
    <property type="entry name" value="SNF2-like_sf"/>
</dbReference>
<dbReference type="GO" id="GO:0004386">
    <property type="term" value="F:helicase activity"/>
    <property type="evidence" value="ECO:0007669"/>
    <property type="project" value="UniProtKB-KW"/>
</dbReference>
<keyword evidence="6 7" id="KW-0234">DNA repair</keyword>
<dbReference type="PANTHER" id="PTHR45685">
    <property type="entry name" value="HELICASE SRCAP-RELATED"/>
    <property type="match status" value="1"/>
</dbReference>
<dbReference type="InterPro" id="IPR027417">
    <property type="entry name" value="P-loop_NTPase"/>
</dbReference>
<evidence type="ECO:0000256" key="3">
    <source>
        <dbReference type="ARBA" id="ARBA00022763"/>
    </source>
</evidence>
<evidence type="ECO:0000256" key="1">
    <source>
        <dbReference type="ARBA" id="ARBA00004123"/>
    </source>
</evidence>
<keyword evidence="2" id="KW-0547">Nucleotide-binding</keyword>
<dbReference type="PANTHER" id="PTHR45685:SF2">
    <property type="entry name" value="CHROMATIN-REMODELING ATPASE INO80"/>
    <property type="match status" value="1"/>
</dbReference>
<dbReference type="GO" id="GO:0006338">
    <property type="term" value="P:chromatin remodeling"/>
    <property type="evidence" value="ECO:0007669"/>
    <property type="project" value="UniProtKB-UniRule"/>
</dbReference>
<organism evidence="11 12">
    <name type="scientific">Actinidia rufa</name>
    <dbReference type="NCBI Taxonomy" id="165716"/>
    <lineage>
        <taxon>Eukaryota</taxon>
        <taxon>Viridiplantae</taxon>
        <taxon>Streptophyta</taxon>
        <taxon>Embryophyta</taxon>
        <taxon>Tracheophyta</taxon>
        <taxon>Spermatophyta</taxon>
        <taxon>Magnoliopsida</taxon>
        <taxon>eudicotyledons</taxon>
        <taxon>Gunneridae</taxon>
        <taxon>Pentapetalae</taxon>
        <taxon>asterids</taxon>
        <taxon>Ericales</taxon>
        <taxon>Actinidiaceae</taxon>
        <taxon>Actinidia</taxon>
    </lineage>
</organism>
<sequence length="602" mass="68872">MDAQLQMKSPFSYSNLFNLESLMNFQLPQQDDDFDYYGNSSQDESRDSQALTYVYVLTSFLSVTNRWGVMADRSNGVMSKKELSLAKKKRRNTHSSEDEEESSFGAHITEERYREMLGEHIQKTIYEPAYLDIGDGIAYRIPPPYEKLASSLNLPGMSDIRVDEFYLKGTLDLGSLAAMMANDKKFGPTSQTGMGEPRPQYESLQARLMALSDSNSGQKFYLKVSDIGLDSSSIPEGAAGGIRRSILSEGGVLQVYYVKVLEKGDTYEVSMYSLRNRSLNESLPKRPKVEKDPSMIEKEEMDKIGKHWVNIVRKDIPKHHRIFTNFHKKQLADAKRFSETCQREVKMKVSRSLKLMRGAAIRTRKLARDMLVFWKRIDKEMAEVRKREEREAAEALKREQELREAKRQQQRLNFLLSQTELYSHFMQNKSTSQPSEVLPTVDDALNDQEMLLSSLRQAVDLDVPREDASIVGSSNIDLLHPSTMPVKSSVHTPELFKGLLKEYQLKGLQWLVNCYEQGLNGILADEMGLGKTIQAMAFLAHLAEEKNIWGPFLVVAPASVLNNWADEISRFCPDLKTLPYWGGLQERTVLRKNINPKRLYRR</sequence>
<feature type="domain" description="DBINO" evidence="10">
    <location>
        <begin position="307"/>
        <end position="432"/>
    </location>
</feature>
<feature type="region of interest" description="Disordered" evidence="9">
    <location>
        <begin position="81"/>
        <end position="107"/>
    </location>
</feature>
<reference evidence="11 12" key="1">
    <citation type="submission" date="2019-07" db="EMBL/GenBank/DDBJ databases">
        <title>De Novo Assembly of kiwifruit Actinidia rufa.</title>
        <authorList>
            <person name="Sugita-Konishi S."/>
            <person name="Sato K."/>
            <person name="Mori E."/>
            <person name="Abe Y."/>
            <person name="Kisaki G."/>
            <person name="Hamano K."/>
            <person name="Suezawa K."/>
            <person name="Otani M."/>
            <person name="Fukuda T."/>
            <person name="Manabe T."/>
            <person name="Gomi K."/>
            <person name="Tabuchi M."/>
            <person name="Akimitsu K."/>
            <person name="Kataoka I."/>
        </authorList>
    </citation>
    <scope>NUCLEOTIDE SEQUENCE [LARGE SCALE GENOMIC DNA]</scope>
    <source>
        <strain evidence="12">cv. Fuchu</strain>
    </source>
</reference>
<keyword evidence="5 7" id="KW-0238">DNA-binding</keyword>
<dbReference type="GO" id="GO:0005524">
    <property type="term" value="F:ATP binding"/>
    <property type="evidence" value="ECO:0007669"/>
    <property type="project" value="UniProtKB-UniRule"/>
</dbReference>
<dbReference type="AlphaFoldDB" id="A0A7J0FHY2"/>
<keyword evidence="7" id="KW-0378">Hydrolase</keyword>
<keyword evidence="12" id="KW-1185">Reference proteome</keyword>
<evidence type="ECO:0000256" key="6">
    <source>
        <dbReference type="ARBA" id="ARBA00023204"/>
    </source>
</evidence>
<evidence type="ECO:0000256" key="7">
    <source>
        <dbReference type="RuleBase" id="RU368001"/>
    </source>
</evidence>
<dbReference type="Proteomes" id="UP000585474">
    <property type="component" value="Unassembled WGS sequence"/>
</dbReference>
<keyword evidence="8" id="KW-0175">Coiled coil</keyword>
<dbReference type="Pfam" id="PF13892">
    <property type="entry name" value="DBINO"/>
    <property type="match status" value="1"/>
</dbReference>
<name>A0A7J0FHY2_9ERIC</name>
<comment type="subunit">
    <text evidence="7">Component of the INO80 chromatin-remodeling complex.</text>
</comment>
<dbReference type="EMBL" id="BJWL01000012">
    <property type="protein sequence ID" value="GFY98193.1"/>
    <property type="molecule type" value="Genomic_DNA"/>
</dbReference>
<evidence type="ECO:0000313" key="12">
    <source>
        <dbReference type="Proteomes" id="UP000585474"/>
    </source>
</evidence>
<keyword evidence="11" id="KW-0347">Helicase</keyword>
<dbReference type="InterPro" id="IPR020838">
    <property type="entry name" value="DBINO"/>
</dbReference>